<dbReference type="Pfam" id="PF01963">
    <property type="entry name" value="TraB_PrgY_gumN"/>
    <property type="match status" value="1"/>
</dbReference>
<feature type="transmembrane region" description="Helical" evidence="1">
    <location>
        <begin position="306"/>
        <end position="335"/>
    </location>
</feature>
<dbReference type="PANTHER" id="PTHR21530">
    <property type="entry name" value="PHEROMONE SHUTDOWN PROTEIN"/>
    <property type="match status" value="1"/>
</dbReference>
<feature type="transmembrane region" description="Helical" evidence="1">
    <location>
        <begin position="252"/>
        <end position="269"/>
    </location>
</feature>
<dbReference type="KEGG" id="trz:GWP43_00560"/>
<dbReference type="RefSeq" id="WP_162662008.1">
    <property type="nucleotide sequence ID" value="NZ_CP048020.1"/>
</dbReference>
<keyword evidence="1" id="KW-0472">Membrane</keyword>
<organism evidence="2 3">
    <name type="scientific">Treponema vincentii</name>
    <dbReference type="NCBI Taxonomy" id="69710"/>
    <lineage>
        <taxon>Bacteria</taxon>
        <taxon>Pseudomonadati</taxon>
        <taxon>Spirochaetota</taxon>
        <taxon>Spirochaetia</taxon>
        <taxon>Spirochaetales</taxon>
        <taxon>Treponemataceae</taxon>
        <taxon>Treponema</taxon>
    </lineage>
</organism>
<protein>
    <submittedName>
        <fullName evidence="2">TraB/GumN family protein</fullName>
    </submittedName>
</protein>
<dbReference type="AlphaFoldDB" id="A0A6P1XY54"/>
<gene>
    <name evidence="2" type="ORF">GWP43_00560</name>
</gene>
<accession>A0A6P1XY54</accession>
<dbReference type="NCBIfam" id="TIGR00261">
    <property type="entry name" value="traB"/>
    <property type="match status" value="1"/>
</dbReference>
<keyword evidence="1" id="KW-1133">Transmembrane helix</keyword>
<evidence type="ECO:0000256" key="1">
    <source>
        <dbReference type="SAM" id="Phobius"/>
    </source>
</evidence>
<evidence type="ECO:0000313" key="3">
    <source>
        <dbReference type="Proteomes" id="UP000464374"/>
    </source>
</evidence>
<dbReference type="PANTHER" id="PTHR21530:SF7">
    <property type="entry name" value="TRAB DOMAIN-CONTAINING PROTEIN"/>
    <property type="match status" value="1"/>
</dbReference>
<dbReference type="InterPro" id="IPR005230">
    <property type="entry name" value="TraB_bac"/>
</dbReference>
<dbReference type="CDD" id="cd14726">
    <property type="entry name" value="TraB_PrgY-like"/>
    <property type="match status" value="1"/>
</dbReference>
<name>A0A6P1XY54_9SPIR</name>
<proteinExistence type="predicted"/>
<feature type="transmembrane region" description="Helical" evidence="1">
    <location>
        <begin position="364"/>
        <end position="387"/>
    </location>
</feature>
<evidence type="ECO:0000313" key="2">
    <source>
        <dbReference type="EMBL" id="QHX42194.1"/>
    </source>
</evidence>
<sequence length="391" mass="42329">MNQTLKRITLNDKEIILLGTAHISKESIDDVERCIRDEHPDCVCVELDEQRYKALTDEKRWQELDIVEVLKTGKGFLLLANLVLAAFQKRIGADVGVKPGDEMKAAITAAKELSIKTELVDRPIHITLKRAWAKNNLWGKSKLLATLLSSAFSTEKLSADEIEALKDKSEMDSMMTEMAEYLPQVKEALIDERDRYLATKIWNAAGKKTVAVLGAGHLEGTAAYLEKLQSGTAPNDVSDIADVPPKSGFAKISGWILPALIVLLIAAGFMKGGVAASSALLVRWLLWNGSLAALGTLLALGHPLSIITGFLGAPLATLNPFIGVGLFTGIVQAWVRKPQVADMENLTTDVTSIKGWYKNKIAHILLIFLLSSLGGAIGNFIAVPALVSGLL</sequence>
<dbReference type="EMBL" id="CP048020">
    <property type="protein sequence ID" value="QHX42194.1"/>
    <property type="molecule type" value="Genomic_DNA"/>
</dbReference>
<dbReference type="Proteomes" id="UP000464374">
    <property type="component" value="Chromosome"/>
</dbReference>
<keyword evidence="1" id="KW-0812">Transmembrane</keyword>
<dbReference type="InterPro" id="IPR046345">
    <property type="entry name" value="TraB_PrgY-like"/>
</dbReference>
<dbReference type="InterPro" id="IPR002816">
    <property type="entry name" value="TraB/PrgY/GumN_fam"/>
</dbReference>
<reference evidence="2 3" key="1">
    <citation type="submission" date="2020-01" db="EMBL/GenBank/DDBJ databases">
        <title>Complete genome sequence of a human oral phylogroup 1 Treponema sp. strain ATCC 700766, originally isolated from periodontitis dental plaque.</title>
        <authorList>
            <person name="Chan Y."/>
            <person name="Huo Y.-B."/>
            <person name="Yu X.-L."/>
            <person name="Zeng H."/>
            <person name="Leung W.-K."/>
            <person name="Watt R.M."/>
        </authorList>
    </citation>
    <scope>NUCLEOTIDE SEQUENCE [LARGE SCALE GENOMIC DNA]</scope>
    <source>
        <strain evidence="2 3">OMZ 804</strain>
    </source>
</reference>
<feature type="transmembrane region" description="Helical" evidence="1">
    <location>
        <begin position="281"/>
        <end position="300"/>
    </location>
</feature>